<reference evidence="1 2" key="1">
    <citation type="submission" date="2015-07" db="EMBL/GenBank/DDBJ databases">
        <authorList>
            <person name="Kim K.M."/>
        </authorList>
    </citation>
    <scope>NUCLEOTIDE SEQUENCE [LARGE SCALE GENOMIC DNA]</scope>
    <source>
        <strain evidence="1 2">KCTC 12363</strain>
    </source>
</reference>
<sequence>MDIQAEKLQLIEWLAGLNDAKVHNEFIALKKKMEVDWWDRISAEEREEVEMGLSQADKGEVTPHKEVMAKYKKWL</sequence>
<accession>A0A0H4PEL6</accession>
<keyword evidence="2" id="KW-1185">Reference proteome</keyword>
<proteinExistence type="predicted"/>
<organism evidence="1 2">
    <name type="scientific">Cyclobacterium amurskyense</name>
    <dbReference type="NCBI Taxonomy" id="320787"/>
    <lineage>
        <taxon>Bacteria</taxon>
        <taxon>Pseudomonadati</taxon>
        <taxon>Bacteroidota</taxon>
        <taxon>Cytophagia</taxon>
        <taxon>Cytophagales</taxon>
        <taxon>Cyclobacteriaceae</taxon>
        <taxon>Cyclobacterium</taxon>
    </lineage>
</organism>
<evidence type="ECO:0000313" key="2">
    <source>
        <dbReference type="Proteomes" id="UP000036520"/>
    </source>
</evidence>
<dbReference type="OrthoDB" id="1122071at2"/>
<name>A0A0H4PEL6_9BACT</name>
<dbReference type="RefSeq" id="WP_048641609.1">
    <property type="nucleotide sequence ID" value="NZ_CP012040.1"/>
</dbReference>
<evidence type="ECO:0000313" key="1">
    <source>
        <dbReference type="EMBL" id="AKP51253.1"/>
    </source>
</evidence>
<protein>
    <recommendedName>
        <fullName evidence="3">Addiction module component CHP02574 family protein</fullName>
    </recommendedName>
</protein>
<dbReference type="EMBL" id="CP012040">
    <property type="protein sequence ID" value="AKP51253.1"/>
    <property type="molecule type" value="Genomic_DNA"/>
</dbReference>
<evidence type="ECO:0008006" key="3">
    <source>
        <dbReference type="Google" id="ProtNLM"/>
    </source>
</evidence>
<gene>
    <name evidence="1" type="ORF">CA2015_1820</name>
</gene>
<dbReference type="Proteomes" id="UP000036520">
    <property type="component" value="Chromosome"/>
</dbReference>
<dbReference type="KEGG" id="camu:CA2015_1820"/>
<dbReference type="STRING" id="320787.CA2015_1820"/>
<dbReference type="AlphaFoldDB" id="A0A0H4PEL6"/>